<feature type="compositionally biased region" description="Basic and acidic residues" evidence="4">
    <location>
        <begin position="117"/>
        <end position="130"/>
    </location>
</feature>
<dbReference type="PRINTS" id="PR00320">
    <property type="entry name" value="GPROTEINBRPT"/>
</dbReference>
<dbReference type="SUPFAM" id="SSF52540">
    <property type="entry name" value="P-loop containing nucleoside triphosphate hydrolases"/>
    <property type="match status" value="1"/>
</dbReference>
<evidence type="ECO:0000313" key="6">
    <source>
        <dbReference type="EMBL" id="GIJ62491.1"/>
    </source>
</evidence>
<feature type="region of interest" description="Disordered" evidence="4">
    <location>
        <begin position="102"/>
        <end position="135"/>
    </location>
</feature>
<dbReference type="PROSITE" id="PS00678">
    <property type="entry name" value="WD_REPEATS_1"/>
    <property type="match status" value="11"/>
</dbReference>
<evidence type="ECO:0000259" key="5">
    <source>
        <dbReference type="Pfam" id="PF20703"/>
    </source>
</evidence>
<reference evidence="6" key="1">
    <citation type="submission" date="2021-01" db="EMBL/GenBank/DDBJ databases">
        <title>Whole genome shotgun sequence of Virgisporangium aurantiacum NBRC 16421.</title>
        <authorList>
            <person name="Komaki H."/>
            <person name="Tamura T."/>
        </authorList>
    </citation>
    <scope>NUCLEOTIDE SEQUENCE</scope>
    <source>
        <strain evidence="6">NBRC 16421</strain>
    </source>
</reference>
<dbReference type="SMART" id="SM00320">
    <property type="entry name" value="WD40"/>
    <property type="match status" value="14"/>
</dbReference>
<dbReference type="InterPro" id="IPR019775">
    <property type="entry name" value="WD40_repeat_CS"/>
</dbReference>
<dbReference type="InterPro" id="IPR020472">
    <property type="entry name" value="WD40_PAC1"/>
</dbReference>
<feature type="repeat" description="WD" evidence="3">
    <location>
        <begin position="1159"/>
        <end position="1200"/>
    </location>
</feature>
<feature type="domain" description="Novel STAND NTPase 1" evidence="5">
    <location>
        <begin position="137"/>
        <end position="522"/>
    </location>
</feature>
<feature type="repeat" description="WD" evidence="3">
    <location>
        <begin position="866"/>
        <end position="907"/>
    </location>
</feature>
<dbReference type="Proteomes" id="UP000612585">
    <property type="component" value="Unassembled WGS sequence"/>
</dbReference>
<feature type="repeat" description="WD" evidence="3">
    <location>
        <begin position="1033"/>
        <end position="1074"/>
    </location>
</feature>
<feature type="repeat" description="WD" evidence="3">
    <location>
        <begin position="824"/>
        <end position="865"/>
    </location>
</feature>
<feature type="repeat" description="WD" evidence="3">
    <location>
        <begin position="782"/>
        <end position="823"/>
    </location>
</feature>
<organism evidence="6 7">
    <name type="scientific">Virgisporangium aurantiacum</name>
    <dbReference type="NCBI Taxonomy" id="175570"/>
    <lineage>
        <taxon>Bacteria</taxon>
        <taxon>Bacillati</taxon>
        <taxon>Actinomycetota</taxon>
        <taxon>Actinomycetes</taxon>
        <taxon>Micromonosporales</taxon>
        <taxon>Micromonosporaceae</taxon>
        <taxon>Virgisporangium</taxon>
    </lineage>
</organism>
<feature type="repeat" description="WD" evidence="3">
    <location>
        <begin position="908"/>
        <end position="941"/>
    </location>
</feature>
<feature type="repeat" description="WD" evidence="3">
    <location>
        <begin position="1075"/>
        <end position="1116"/>
    </location>
</feature>
<protein>
    <recommendedName>
        <fullName evidence="5">Novel STAND NTPase 1 domain-containing protein</fullName>
    </recommendedName>
</protein>
<comment type="caution">
    <text evidence="6">The sequence shown here is derived from an EMBL/GenBank/DDBJ whole genome shotgun (WGS) entry which is preliminary data.</text>
</comment>
<accession>A0A8J3ZEL0</accession>
<sequence length="1290" mass="137506">MRRDGGEEQSVNGGSDGPVADFCRSLRRLQQSSGVDRSTLARRLGYSRSQLYAILDGRITRPPEWKRLVEPLVRACVGNDEVIVAQWRRRHGIVREVYTQLRLQDPPAPHDGGPAAGDDRGAAGGNDHRPAGPRPCPYRGIAAFQEPHADAFFGREDLTALLVDQVRRTPLVPVVGPSGIGKSSLVFAGALPVLRRAGWLVAHMRPAGGPSPLRALAAGLLPMLDPAERNRLADDLVHAGLVSVADRVIARQAGNGLVLVVDQFEELYTREPASVQQFVEVIAGPATAARDGQASPVTVVIAVRADFVGRMLEHAELAGPLQAGTLMVGRMSRDQLRRVIEGPVPEPVRYEPGLVDRILADVAGEPGHLALLEFTLTMLWDRQHDDVLTHAAYEELHGVRGALARYAEDVYAAEPQATRPAMARLFGQLVRPGEGTQPTRRMARREELDASLWPLAQRLAAARLVVTARDGTGTETVELAHEALISAWPRLTRWVEADTAFRVWQERLRSTLAQYVDNGRDHGGLLRGVPLAEAQRWRAERPADLSAAERDFIRSSLAVQGRAVRRLRASVAGLVVLLTVVGALGIGVDHQRRSAERQERLATSRALAARSDAMIDARPVESILLSLEAFAEADTAEARRSLLRHVLRHSATKGLLTGHEGRVSAVALSPDGRTAASSSVDRTVRLWDVTTGRDLGTLAGHTGTVRGVAFLPDGSIVASAGDDRTVRLWDVTSRRELAALSGHTGAVRGVAVSPDGRLLASAGDDGTVRLWDVSSRRELAALRGHTGAARAVAFSPDGRLVASGGSDATVRLWDVAGRRALATLSGHHALVTGVAFSPDGRGLVSSSGDRTARLWDVATALPTLTLTGHTDLLTGAGFSPDGSTVLTASADQTARLWDARSGRALTTLAGHTGWVTGAVFGPDGQTVATSSDDRTVRLWRIGSDPYGTLAGHTAGVTGIAFSPDGRTIATAADDGTLRLWDVAGRRQIATFAGHTDGITDVTFSPDGRTMATVALDRTLRLWDVATRREIAARTGHTDTISAVAFSPDGHLIATAGADRSVRLWNAADGHEIATLSGHTGAIAALAFSPDGRHLATAGADRTARLWDVAGHRQLAVLVGHTDAVSAVAFGRDGRTLVTGSEDATARLWNVATRRSVAVLGGHTGWIWATALDRTDRTLATAADDGTVRLWDLPARQEVAVLPGHSTTHPHVAWSPDGRTLAAAGPVASVGDKSAAASTSVLLWDLDVASWRARLCALAGRNLRSAEWKEFLPQRPYRRTCSSPAPTATPR</sequence>
<dbReference type="PANTHER" id="PTHR19848">
    <property type="entry name" value="WD40 REPEAT PROTEIN"/>
    <property type="match status" value="1"/>
</dbReference>
<dbReference type="EMBL" id="BOPG01000078">
    <property type="protein sequence ID" value="GIJ62491.1"/>
    <property type="molecule type" value="Genomic_DNA"/>
</dbReference>
<dbReference type="PROSITE" id="PS50082">
    <property type="entry name" value="WD_REPEATS_2"/>
    <property type="match status" value="13"/>
</dbReference>
<dbReference type="InterPro" id="IPR001680">
    <property type="entry name" value="WD40_rpt"/>
</dbReference>
<feature type="repeat" description="WD" evidence="3">
    <location>
        <begin position="991"/>
        <end position="1032"/>
    </location>
</feature>
<evidence type="ECO:0000256" key="2">
    <source>
        <dbReference type="ARBA" id="ARBA00022737"/>
    </source>
</evidence>
<dbReference type="CDD" id="cd00200">
    <property type="entry name" value="WD40"/>
    <property type="match status" value="2"/>
</dbReference>
<dbReference type="PANTHER" id="PTHR19848:SF8">
    <property type="entry name" value="F-BOX AND WD REPEAT DOMAIN CONTAINING 7"/>
    <property type="match status" value="1"/>
</dbReference>
<dbReference type="PROSITE" id="PS50294">
    <property type="entry name" value="WD_REPEATS_REGION"/>
    <property type="match status" value="13"/>
</dbReference>
<keyword evidence="1 3" id="KW-0853">WD repeat</keyword>
<dbReference type="InterPro" id="IPR027417">
    <property type="entry name" value="P-loop_NTPase"/>
</dbReference>
<dbReference type="InterPro" id="IPR015943">
    <property type="entry name" value="WD40/YVTN_repeat-like_dom_sf"/>
</dbReference>
<dbReference type="Pfam" id="PF20703">
    <property type="entry name" value="nSTAND1"/>
    <property type="match status" value="1"/>
</dbReference>
<evidence type="ECO:0000256" key="1">
    <source>
        <dbReference type="ARBA" id="ARBA00022574"/>
    </source>
</evidence>
<gene>
    <name evidence="6" type="ORF">Vau01_100070</name>
</gene>
<keyword evidence="7" id="KW-1185">Reference proteome</keyword>
<dbReference type="SUPFAM" id="SSF50978">
    <property type="entry name" value="WD40 repeat-like"/>
    <property type="match status" value="2"/>
</dbReference>
<feature type="repeat" description="WD" evidence="3">
    <location>
        <begin position="740"/>
        <end position="781"/>
    </location>
</feature>
<dbReference type="Pfam" id="PF13560">
    <property type="entry name" value="HTH_31"/>
    <property type="match status" value="1"/>
</dbReference>
<evidence type="ECO:0000256" key="4">
    <source>
        <dbReference type="SAM" id="MobiDB-lite"/>
    </source>
</evidence>
<dbReference type="Gene3D" id="2.130.10.10">
    <property type="entry name" value="YVTN repeat-like/Quinoprotein amine dehydrogenase"/>
    <property type="match status" value="6"/>
</dbReference>
<feature type="repeat" description="WD" evidence="3">
    <location>
        <begin position="698"/>
        <end position="739"/>
    </location>
</feature>
<evidence type="ECO:0000256" key="3">
    <source>
        <dbReference type="PROSITE-ProRule" id="PRU00221"/>
    </source>
</evidence>
<dbReference type="InterPro" id="IPR049052">
    <property type="entry name" value="nSTAND1"/>
</dbReference>
<proteinExistence type="predicted"/>
<dbReference type="InterPro" id="IPR036322">
    <property type="entry name" value="WD40_repeat_dom_sf"/>
</dbReference>
<feature type="repeat" description="WD" evidence="3">
    <location>
        <begin position="1117"/>
        <end position="1158"/>
    </location>
</feature>
<evidence type="ECO:0000313" key="7">
    <source>
        <dbReference type="Proteomes" id="UP000612585"/>
    </source>
</evidence>
<feature type="repeat" description="WD" evidence="3">
    <location>
        <begin position="656"/>
        <end position="697"/>
    </location>
</feature>
<dbReference type="Pfam" id="PF00400">
    <property type="entry name" value="WD40"/>
    <property type="match status" value="14"/>
</dbReference>
<keyword evidence="2" id="KW-0677">Repeat</keyword>
<feature type="repeat" description="WD" evidence="3">
    <location>
        <begin position="949"/>
        <end position="990"/>
    </location>
</feature>
<name>A0A8J3ZEL0_9ACTN</name>